<feature type="region of interest" description="Disordered" evidence="6">
    <location>
        <begin position="310"/>
        <end position="339"/>
    </location>
</feature>
<accession>A0ABN2FP22</accession>
<keyword evidence="8" id="KW-0732">Signal</keyword>
<evidence type="ECO:0000256" key="7">
    <source>
        <dbReference type="SAM" id="Phobius"/>
    </source>
</evidence>
<keyword evidence="4 5" id="KW-0720">Serine protease</keyword>
<evidence type="ECO:0000313" key="10">
    <source>
        <dbReference type="EMBL" id="GAA1655468.1"/>
    </source>
</evidence>
<feature type="chain" id="PRO_5047238603" evidence="8">
    <location>
        <begin position="23"/>
        <end position="393"/>
    </location>
</feature>
<protein>
    <submittedName>
        <fullName evidence="10">Type VII secretion-associated serine protease mycosin</fullName>
    </submittedName>
</protein>
<comment type="caution">
    <text evidence="10">The sequence shown here is derived from an EMBL/GenBank/DDBJ whole genome shotgun (WGS) entry which is preliminary data.</text>
</comment>
<dbReference type="InterPro" id="IPR050131">
    <property type="entry name" value="Peptidase_S8_subtilisin-like"/>
</dbReference>
<name>A0ABN2FP22_9ACTN</name>
<dbReference type="EMBL" id="BAAANY010000001">
    <property type="protein sequence ID" value="GAA1655468.1"/>
    <property type="molecule type" value="Genomic_DNA"/>
</dbReference>
<proteinExistence type="inferred from homology"/>
<dbReference type="GO" id="GO:0008233">
    <property type="term" value="F:peptidase activity"/>
    <property type="evidence" value="ECO:0007669"/>
    <property type="project" value="UniProtKB-KW"/>
</dbReference>
<dbReference type="GO" id="GO:0006508">
    <property type="term" value="P:proteolysis"/>
    <property type="evidence" value="ECO:0007669"/>
    <property type="project" value="UniProtKB-KW"/>
</dbReference>
<comment type="similarity">
    <text evidence="1 5">Belongs to the peptidase S8 family.</text>
</comment>
<keyword evidence="3 5" id="KW-0378">Hydrolase</keyword>
<evidence type="ECO:0000256" key="3">
    <source>
        <dbReference type="ARBA" id="ARBA00022801"/>
    </source>
</evidence>
<keyword evidence="7" id="KW-1133">Transmembrane helix</keyword>
<feature type="compositionally biased region" description="Low complexity" evidence="6">
    <location>
        <begin position="318"/>
        <end position="331"/>
    </location>
</feature>
<dbReference type="Proteomes" id="UP001500618">
    <property type="component" value="Unassembled WGS sequence"/>
</dbReference>
<organism evidence="10 11">
    <name type="scientific">Fodinicola feengrottensis</name>
    <dbReference type="NCBI Taxonomy" id="435914"/>
    <lineage>
        <taxon>Bacteria</taxon>
        <taxon>Bacillati</taxon>
        <taxon>Actinomycetota</taxon>
        <taxon>Actinomycetes</taxon>
        <taxon>Mycobacteriales</taxon>
        <taxon>Fodinicola</taxon>
    </lineage>
</organism>
<feature type="domain" description="Peptidase S8/S53" evidence="9">
    <location>
        <begin position="46"/>
        <end position="291"/>
    </location>
</feature>
<dbReference type="Pfam" id="PF00082">
    <property type="entry name" value="Peptidase_S8"/>
    <property type="match status" value="1"/>
</dbReference>
<evidence type="ECO:0000256" key="2">
    <source>
        <dbReference type="ARBA" id="ARBA00022670"/>
    </source>
</evidence>
<dbReference type="InterPro" id="IPR036852">
    <property type="entry name" value="Peptidase_S8/S53_dom_sf"/>
</dbReference>
<dbReference type="InterPro" id="IPR015500">
    <property type="entry name" value="Peptidase_S8_subtilisin-rel"/>
</dbReference>
<keyword evidence="2 5" id="KW-0645">Protease</keyword>
<evidence type="ECO:0000256" key="1">
    <source>
        <dbReference type="ARBA" id="ARBA00011073"/>
    </source>
</evidence>
<dbReference type="RefSeq" id="WP_344306065.1">
    <property type="nucleotide sequence ID" value="NZ_BAAANY010000001.1"/>
</dbReference>
<feature type="signal peptide" evidence="8">
    <location>
        <begin position="1"/>
        <end position="22"/>
    </location>
</feature>
<evidence type="ECO:0000256" key="4">
    <source>
        <dbReference type="ARBA" id="ARBA00022825"/>
    </source>
</evidence>
<evidence type="ECO:0000256" key="8">
    <source>
        <dbReference type="SAM" id="SignalP"/>
    </source>
</evidence>
<gene>
    <name evidence="10" type="primary">mycP_1</name>
    <name evidence="10" type="ORF">GCM10009765_00780</name>
</gene>
<evidence type="ECO:0000313" key="11">
    <source>
        <dbReference type="Proteomes" id="UP001500618"/>
    </source>
</evidence>
<dbReference type="SUPFAM" id="SSF52743">
    <property type="entry name" value="Subtilisin-like"/>
    <property type="match status" value="1"/>
</dbReference>
<evidence type="ECO:0000259" key="9">
    <source>
        <dbReference type="Pfam" id="PF00082"/>
    </source>
</evidence>
<feature type="active site" description="Charge relay system" evidence="5">
    <location>
        <position position="92"/>
    </location>
</feature>
<feature type="active site" description="Charge relay system" evidence="5">
    <location>
        <position position="55"/>
    </location>
</feature>
<dbReference type="InterPro" id="IPR000209">
    <property type="entry name" value="Peptidase_S8/S53_dom"/>
</dbReference>
<evidence type="ECO:0000256" key="6">
    <source>
        <dbReference type="SAM" id="MobiDB-lite"/>
    </source>
</evidence>
<keyword evidence="7" id="KW-0812">Transmembrane</keyword>
<feature type="transmembrane region" description="Helical" evidence="7">
    <location>
        <begin position="345"/>
        <end position="370"/>
    </location>
</feature>
<reference evidence="10 11" key="1">
    <citation type="journal article" date="2019" name="Int. J. Syst. Evol. Microbiol.">
        <title>The Global Catalogue of Microorganisms (GCM) 10K type strain sequencing project: providing services to taxonomists for standard genome sequencing and annotation.</title>
        <authorList>
            <consortium name="The Broad Institute Genomics Platform"/>
            <consortium name="The Broad Institute Genome Sequencing Center for Infectious Disease"/>
            <person name="Wu L."/>
            <person name="Ma J."/>
        </authorList>
    </citation>
    <scope>NUCLEOTIDE SEQUENCE [LARGE SCALE GENOMIC DNA]</scope>
    <source>
        <strain evidence="10 11">JCM 14718</strain>
    </source>
</reference>
<sequence>MAQFVTVLTTVALAGGPSPALATDVQSGQWYLSALNIPKAQLITRGQGITVAVIDGGVDPSVAALQGQVLQGTQFGVPQSPYGTVDTASNGHGTKMAGIIAGIGSDNGLELGVAPGVKILPIAANSDEEIARAISWSADHGARVINLSIAHDANHPLAASVPAAVQYAQEKDVVIVAGAGNVAQSGLPVSLFAALPGVVAVSGADKKGNFWTGSSYGPQVAVAAPAVDMVGPTIPSVSATGYITGSGTSDATAVTSGCVALIRAKFPSMDANNVINRLIKTAVPPSDKKRSIYLGFGTVAPYRALTENVPTVTTNPLGGTPATTPSTAPGSNNSQPTTDNPGPNLIPWLIGAGICLIVVLAIVILIVVLVSRRRRPPPPGPYGTGFPPGPPYR</sequence>
<dbReference type="PANTHER" id="PTHR43806">
    <property type="entry name" value="PEPTIDASE S8"/>
    <property type="match status" value="1"/>
</dbReference>
<keyword evidence="7" id="KW-0472">Membrane</keyword>
<dbReference type="PROSITE" id="PS51892">
    <property type="entry name" value="SUBTILASE"/>
    <property type="match status" value="1"/>
</dbReference>
<dbReference type="PRINTS" id="PR00723">
    <property type="entry name" value="SUBTILISIN"/>
</dbReference>
<dbReference type="PANTHER" id="PTHR43806:SF11">
    <property type="entry name" value="CEREVISIN-RELATED"/>
    <property type="match status" value="1"/>
</dbReference>
<keyword evidence="11" id="KW-1185">Reference proteome</keyword>
<feature type="active site" description="Charge relay system" evidence="5">
    <location>
        <position position="249"/>
    </location>
</feature>
<evidence type="ECO:0000256" key="5">
    <source>
        <dbReference type="PROSITE-ProRule" id="PRU01240"/>
    </source>
</evidence>
<dbReference type="Gene3D" id="3.40.50.200">
    <property type="entry name" value="Peptidase S8/S53 domain"/>
    <property type="match status" value="1"/>
</dbReference>